<dbReference type="GO" id="GO:0004665">
    <property type="term" value="F:prephenate dehydrogenase (NADP+) activity"/>
    <property type="evidence" value="ECO:0007669"/>
    <property type="project" value="InterPro"/>
</dbReference>
<dbReference type="Pfam" id="PF20463">
    <property type="entry name" value="PDH_C"/>
    <property type="match status" value="1"/>
</dbReference>
<dbReference type="Pfam" id="PF02153">
    <property type="entry name" value="PDH_N"/>
    <property type="match status" value="1"/>
</dbReference>
<accession>A0A518DYP6</accession>
<dbReference type="SUPFAM" id="SSF48179">
    <property type="entry name" value="6-phosphogluconate dehydrogenase C-terminal domain-like"/>
    <property type="match status" value="1"/>
</dbReference>
<keyword evidence="2" id="KW-0472">Membrane</keyword>
<evidence type="ECO:0000256" key="1">
    <source>
        <dbReference type="ARBA" id="ARBA00023002"/>
    </source>
</evidence>
<dbReference type="InterPro" id="IPR036291">
    <property type="entry name" value="NAD(P)-bd_dom_sf"/>
</dbReference>
<feature type="domain" description="Prephenate/arogenate dehydrogenase" evidence="3">
    <location>
        <begin position="5"/>
        <end position="289"/>
    </location>
</feature>
<dbReference type="FunFam" id="3.40.50.720:FF:000208">
    <property type="entry name" value="Prephenate dehydrogenase"/>
    <property type="match status" value="1"/>
</dbReference>
<dbReference type="EMBL" id="CP036433">
    <property type="protein sequence ID" value="QDU96967.1"/>
    <property type="molecule type" value="Genomic_DNA"/>
</dbReference>
<dbReference type="PANTHER" id="PTHR21363:SF0">
    <property type="entry name" value="PREPHENATE DEHYDROGENASE [NADP(+)]"/>
    <property type="match status" value="1"/>
</dbReference>
<dbReference type="Gene3D" id="1.10.3660.10">
    <property type="entry name" value="6-phosphogluconate dehydrogenase C-terminal like domain"/>
    <property type="match status" value="1"/>
</dbReference>
<evidence type="ECO:0000313" key="4">
    <source>
        <dbReference type="EMBL" id="QDU96967.1"/>
    </source>
</evidence>
<dbReference type="PANTHER" id="PTHR21363">
    <property type="entry name" value="PREPHENATE DEHYDROGENASE"/>
    <property type="match status" value="1"/>
</dbReference>
<dbReference type="KEGG" id="lcre:Pla8534_47920"/>
<evidence type="ECO:0000259" key="3">
    <source>
        <dbReference type="PROSITE" id="PS51176"/>
    </source>
</evidence>
<sequence>MTKWNTVAIVGVGLIGGSIGLTLRRRGLVQKVIGVGRNPATLALAQKLGAIDEALPLPEAAAAAEMVIICTPVDTIASIACEALRHCGRGAIVTDAGSTKAEILAAIDLQLASQPSQGAFIGSHPMAGKEQGGVESADDKLFEGRTVILTPNALTDAAALEQTRQFWESLGCRTADLSPGDHDAIVSSISHLPHLAASAAAALPAAEALPFAAGGFDDTTRIAEINLQVWPAIFAQNRACVLADLDRYLARLGEFRTALTQADDDLLRRLLQAGIDNLNRRKEYRDAVGS</sequence>
<dbReference type="GO" id="GO:0008977">
    <property type="term" value="F:prephenate dehydrogenase (NAD+) activity"/>
    <property type="evidence" value="ECO:0007669"/>
    <property type="project" value="InterPro"/>
</dbReference>
<dbReference type="AlphaFoldDB" id="A0A518DYP6"/>
<proteinExistence type="predicted"/>
<organism evidence="4 5">
    <name type="scientific">Lignipirellula cremea</name>
    <dbReference type="NCBI Taxonomy" id="2528010"/>
    <lineage>
        <taxon>Bacteria</taxon>
        <taxon>Pseudomonadati</taxon>
        <taxon>Planctomycetota</taxon>
        <taxon>Planctomycetia</taxon>
        <taxon>Pirellulales</taxon>
        <taxon>Pirellulaceae</taxon>
        <taxon>Lignipirellula</taxon>
    </lineage>
</organism>
<dbReference type="InterPro" id="IPR008927">
    <property type="entry name" value="6-PGluconate_DH-like_C_sf"/>
</dbReference>
<keyword evidence="2" id="KW-0812">Transmembrane</keyword>
<protein>
    <submittedName>
        <fullName evidence="4">Prephenate dehydrogenase</fullName>
    </submittedName>
</protein>
<dbReference type="InterPro" id="IPR046826">
    <property type="entry name" value="PDH_N"/>
</dbReference>
<keyword evidence="1" id="KW-0560">Oxidoreductase</keyword>
<dbReference type="InterPro" id="IPR003099">
    <property type="entry name" value="Prephen_DH"/>
</dbReference>
<evidence type="ECO:0000256" key="2">
    <source>
        <dbReference type="SAM" id="Phobius"/>
    </source>
</evidence>
<dbReference type="PROSITE" id="PS51176">
    <property type="entry name" value="PDH_ADH"/>
    <property type="match status" value="1"/>
</dbReference>
<feature type="transmembrane region" description="Helical" evidence="2">
    <location>
        <begin position="6"/>
        <end position="23"/>
    </location>
</feature>
<dbReference type="InterPro" id="IPR046825">
    <property type="entry name" value="PDH_C"/>
</dbReference>
<name>A0A518DYP6_9BACT</name>
<dbReference type="RefSeq" id="WP_197442509.1">
    <property type="nucleotide sequence ID" value="NZ_CP036433.1"/>
</dbReference>
<keyword evidence="5" id="KW-1185">Reference proteome</keyword>
<dbReference type="InterPro" id="IPR050812">
    <property type="entry name" value="Preph/Arog_dehydrog"/>
</dbReference>
<dbReference type="GO" id="GO:0006571">
    <property type="term" value="P:tyrosine biosynthetic process"/>
    <property type="evidence" value="ECO:0007669"/>
    <property type="project" value="InterPro"/>
</dbReference>
<reference evidence="4 5" key="1">
    <citation type="submission" date="2019-02" db="EMBL/GenBank/DDBJ databases">
        <title>Deep-cultivation of Planctomycetes and their phenomic and genomic characterization uncovers novel biology.</title>
        <authorList>
            <person name="Wiegand S."/>
            <person name="Jogler M."/>
            <person name="Boedeker C."/>
            <person name="Pinto D."/>
            <person name="Vollmers J."/>
            <person name="Rivas-Marin E."/>
            <person name="Kohn T."/>
            <person name="Peeters S.H."/>
            <person name="Heuer A."/>
            <person name="Rast P."/>
            <person name="Oberbeckmann S."/>
            <person name="Bunk B."/>
            <person name="Jeske O."/>
            <person name="Meyerdierks A."/>
            <person name="Storesund J.E."/>
            <person name="Kallscheuer N."/>
            <person name="Luecker S."/>
            <person name="Lage O.M."/>
            <person name="Pohl T."/>
            <person name="Merkel B.J."/>
            <person name="Hornburger P."/>
            <person name="Mueller R.-W."/>
            <person name="Bruemmer F."/>
            <person name="Labrenz M."/>
            <person name="Spormann A.M."/>
            <person name="Op den Camp H."/>
            <person name="Overmann J."/>
            <person name="Amann R."/>
            <person name="Jetten M.S.M."/>
            <person name="Mascher T."/>
            <person name="Medema M.H."/>
            <person name="Devos D.P."/>
            <person name="Kaster A.-K."/>
            <person name="Ovreas L."/>
            <person name="Rohde M."/>
            <person name="Galperin M.Y."/>
            <person name="Jogler C."/>
        </authorList>
    </citation>
    <scope>NUCLEOTIDE SEQUENCE [LARGE SCALE GENOMIC DNA]</scope>
    <source>
        <strain evidence="4 5">Pla85_3_4</strain>
    </source>
</reference>
<dbReference type="Proteomes" id="UP000317648">
    <property type="component" value="Chromosome"/>
</dbReference>
<dbReference type="GO" id="GO:0070403">
    <property type="term" value="F:NAD+ binding"/>
    <property type="evidence" value="ECO:0007669"/>
    <property type="project" value="InterPro"/>
</dbReference>
<dbReference type="SUPFAM" id="SSF51735">
    <property type="entry name" value="NAD(P)-binding Rossmann-fold domains"/>
    <property type="match status" value="1"/>
</dbReference>
<evidence type="ECO:0000313" key="5">
    <source>
        <dbReference type="Proteomes" id="UP000317648"/>
    </source>
</evidence>
<gene>
    <name evidence="4" type="ORF">Pla8534_47920</name>
</gene>
<keyword evidence="2" id="KW-1133">Transmembrane helix</keyword>
<dbReference type="Gene3D" id="3.40.50.720">
    <property type="entry name" value="NAD(P)-binding Rossmann-like Domain"/>
    <property type="match status" value="1"/>
</dbReference>